<reference evidence="1 2" key="1">
    <citation type="journal article" date="2015" name="Genome Announc.">
        <title>Complete Genome Sequence of Methylobacterium aquaticum Strain 22A, Isolated from Racomitrium japonicum Moss.</title>
        <authorList>
            <person name="Tani A."/>
            <person name="Ogura Y."/>
            <person name="Hayashi T."/>
            <person name="Kimbara K."/>
        </authorList>
    </citation>
    <scope>NUCLEOTIDE SEQUENCE [LARGE SCALE GENOMIC DNA]</scope>
    <source>
        <strain evidence="1 2">MA-22A</strain>
    </source>
</reference>
<dbReference type="STRING" id="270351.Maq22A_c28155"/>
<sequence>MEGYVRLPDPRKARAPFYPWRERVAAGTARPSAQESAA</sequence>
<protein>
    <submittedName>
        <fullName evidence="1">Uncharacterized protein</fullName>
    </submittedName>
</protein>
<evidence type="ECO:0000313" key="1">
    <source>
        <dbReference type="EMBL" id="BAR47137.1"/>
    </source>
</evidence>
<reference evidence="2" key="2">
    <citation type="submission" date="2015-01" db="EMBL/GenBank/DDBJ databases">
        <title>Complete genome sequence of Methylobacterium aquaticum strain 22A.</title>
        <authorList>
            <person name="Tani A."/>
            <person name="Ogura Y."/>
            <person name="Hayashi T."/>
        </authorList>
    </citation>
    <scope>NUCLEOTIDE SEQUENCE [LARGE SCALE GENOMIC DNA]</scope>
    <source>
        <strain evidence="2">MA-22A</strain>
    </source>
</reference>
<evidence type="ECO:0000313" key="2">
    <source>
        <dbReference type="Proteomes" id="UP000061432"/>
    </source>
</evidence>
<dbReference type="AlphaFoldDB" id="A0A1Y0ZCB8"/>
<dbReference type="KEGG" id="maqu:Maq22A_c28155"/>
<gene>
    <name evidence="1" type="ORF">Maq22A_c28155</name>
</gene>
<name>A0A1Y0ZCB8_9HYPH</name>
<accession>A0A1Y0ZCB8</accession>
<organism evidence="1 2">
    <name type="scientific">Methylobacterium aquaticum</name>
    <dbReference type="NCBI Taxonomy" id="270351"/>
    <lineage>
        <taxon>Bacteria</taxon>
        <taxon>Pseudomonadati</taxon>
        <taxon>Pseudomonadota</taxon>
        <taxon>Alphaproteobacteria</taxon>
        <taxon>Hyphomicrobiales</taxon>
        <taxon>Methylobacteriaceae</taxon>
        <taxon>Methylobacterium</taxon>
    </lineage>
</organism>
<dbReference type="Proteomes" id="UP000061432">
    <property type="component" value="Chromosome"/>
</dbReference>
<dbReference type="EMBL" id="AP014704">
    <property type="protein sequence ID" value="BAR47137.1"/>
    <property type="molecule type" value="Genomic_DNA"/>
</dbReference>
<proteinExistence type="predicted"/>